<dbReference type="Pfam" id="PF07993">
    <property type="entry name" value="NAD_binding_4"/>
    <property type="match status" value="1"/>
</dbReference>
<feature type="non-terminal residue" evidence="4">
    <location>
        <position position="838"/>
    </location>
</feature>
<keyword evidence="2" id="KW-0597">Phosphoprotein</keyword>
<dbReference type="InterPro" id="IPR051414">
    <property type="entry name" value="Adenylate-forming_Reductase"/>
</dbReference>
<evidence type="ECO:0000256" key="1">
    <source>
        <dbReference type="ARBA" id="ARBA00022450"/>
    </source>
</evidence>
<dbReference type="SUPFAM" id="SSF51735">
    <property type="entry name" value="NAD(P)-binding Rossmann-fold domains"/>
    <property type="match status" value="1"/>
</dbReference>
<evidence type="ECO:0000259" key="3">
    <source>
        <dbReference type="PROSITE" id="PS50075"/>
    </source>
</evidence>
<reference evidence="4 5" key="1">
    <citation type="journal article" date="2012" name="Science">
        <title>The Paleozoic origin of enzymatic lignin decomposition reconstructed from 31 fungal genomes.</title>
        <authorList>
            <person name="Floudas D."/>
            <person name="Binder M."/>
            <person name="Riley R."/>
            <person name="Barry K."/>
            <person name="Blanchette R.A."/>
            <person name="Henrissat B."/>
            <person name="Martinez A.T."/>
            <person name="Otillar R."/>
            <person name="Spatafora J.W."/>
            <person name="Yadav J.S."/>
            <person name="Aerts A."/>
            <person name="Benoit I."/>
            <person name="Boyd A."/>
            <person name="Carlson A."/>
            <person name="Copeland A."/>
            <person name="Coutinho P.M."/>
            <person name="de Vries R.P."/>
            <person name="Ferreira P."/>
            <person name="Findley K."/>
            <person name="Foster B."/>
            <person name="Gaskell J."/>
            <person name="Glotzer D."/>
            <person name="Gorecki P."/>
            <person name="Heitman J."/>
            <person name="Hesse C."/>
            <person name="Hori C."/>
            <person name="Igarashi K."/>
            <person name="Jurgens J.A."/>
            <person name="Kallen N."/>
            <person name="Kersten P."/>
            <person name="Kohler A."/>
            <person name="Kuees U."/>
            <person name="Kumar T.K.A."/>
            <person name="Kuo A."/>
            <person name="LaButti K."/>
            <person name="Larrondo L.F."/>
            <person name="Lindquist E."/>
            <person name="Ling A."/>
            <person name="Lombard V."/>
            <person name="Lucas S."/>
            <person name="Lundell T."/>
            <person name="Martin R."/>
            <person name="McLaughlin D.J."/>
            <person name="Morgenstern I."/>
            <person name="Morin E."/>
            <person name="Murat C."/>
            <person name="Nagy L.G."/>
            <person name="Nolan M."/>
            <person name="Ohm R.A."/>
            <person name="Patyshakuliyeva A."/>
            <person name="Rokas A."/>
            <person name="Ruiz-Duenas F.J."/>
            <person name="Sabat G."/>
            <person name="Salamov A."/>
            <person name="Samejima M."/>
            <person name="Schmutz J."/>
            <person name="Slot J.C."/>
            <person name="St John F."/>
            <person name="Stenlid J."/>
            <person name="Sun H."/>
            <person name="Sun S."/>
            <person name="Syed K."/>
            <person name="Tsang A."/>
            <person name="Wiebenga A."/>
            <person name="Young D."/>
            <person name="Pisabarro A."/>
            <person name="Eastwood D.C."/>
            <person name="Martin F."/>
            <person name="Cullen D."/>
            <person name="Grigoriev I.V."/>
            <person name="Hibbett D.S."/>
        </authorList>
    </citation>
    <scope>NUCLEOTIDE SEQUENCE [LARGE SCALE GENOMIC DNA]</scope>
    <source>
        <strain evidence="4 5">ATCC 11539</strain>
    </source>
</reference>
<keyword evidence="5" id="KW-1185">Reference proteome</keyword>
<dbReference type="OrthoDB" id="429813at2759"/>
<dbReference type="PANTHER" id="PTHR43439">
    <property type="entry name" value="PHENYLACETATE-COENZYME A LIGASE"/>
    <property type="match status" value="1"/>
</dbReference>
<dbReference type="Proteomes" id="UP000030669">
    <property type="component" value="Unassembled WGS sequence"/>
</dbReference>
<dbReference type="PANTHER" id="PTHR43439:SF2">
    <property type="entry name" value="ENZYME, PUTATIVE (JCVI)-RELATED"/>
    <property type="match status" value="1"/>
</dbReference>
<gene>
    <name evidence="4" type="ORF">GLOTRDRAFT_137262</name>
</gene>
<dbReference type="SUPFAM" id="SSF47336">
    <property type="entry name" value="ACP-like"/>
    <property type="match status" value="1"/>
</dbReference>
<dbReference type="AlphaFoldDB" id="S7QFH9"/>
<dbReference type="Gene3D" id="3.40.50.720">
    <property type="entry name" value="NAD(P)-binding Rossmann-like Domain"/>
    <property type="match status" value="1"/>
</dbReference>
<dbReference type="eggNOG" id="KOG1178">
    <property type="taxonomic scope" value="Eukaryota"/>
</dbReference>
<dbReference type="EMBL" id="KB469298">
    <property type="protein sequence ID" value="EPQ58591.1"/>
    <property type="molecule type" value="Genomic_DNA"/>
</dbReference>
<keyword evidence="1" id="KW-0596">Phosphopantetheine</keyword>
<protein>
    <submittedName>
        <fullName evidence="4">Acetyl-CoA synthetase-like protein</fullName>
    </submittedName>
</protein>
<dbReference type="InterPro" id="IPR009081">
    <property type="entry name" value="PP-bd_ACP"/>
</dbReference>
<sequence length="838" mass="92134">MSTLTFSLPPSDGSLSIPQVYDYHYVHNAGAPLFKYRASNGEVKTLSWATSVRAIHRVARLIQAYVENAGQRGSGSNPVVFAILASIDSFTYFALMAGIIRAGHVAFPISTRNSQLGTAHLLRESGAKYLFLSKDDVHQKLGTEAKNIVLQEGTRDITIVSPPEYAELFEKEDAHFELLSPMSKPKEQQPALILHSSGSTAFPKPITLTHRILLQWGCLPYFGETKLCGKVLSCHSLPMFHAMGAIQLMWTAMNGLIMSAFAPADPPIVPSPDRVFEDAIGTGSNFVFCVPAFVEYWSRDPSRIQKMKELSSIIFAGAPMNQAVGDMLVGQGVPLVPFYGATEIGCVVTFLPKGPAKEGWEYFTASRQAISKHCQPVFLPQETADDIFELALVDCDSHTPCVLNHKIDGKAAYATNDLLIRHPTNPNLWKIYGRADDQIMHSTGEKTNPGPLEAILCTDPLISNAVMFGRGKFHAGVIVEPVPAQRFDPSDLERLAEYRNQIWPTVEKVNAYAPTHSRIFKEMILVTNPSKPFELTPKGTPRRHVVLAAYEQEIEKAYADVAESSQIELPTPKTWDIEESVNFVRAALDNVLKEKVGDEDDIFQHGCDSLQATWIRNTILHALRESKVPTRHIPHNFVYQYPTVRKLGAFLASTAQPGASAATPSADGMKLLADKYSAQFPAHSPSVPVPNAEAVLVTGTTGRLGCHILATLLAQSSVARVFALNRKDARTQRGLEARQKIALEDQGLSPELVHHEKLSLLEGDVVSSQFGLDGAIFKAMQESVTCIIHNAWRVDFNVSLSSMEPMVAGTRNLLDFALSSKFTSPPKFLFVSSLSVYR</sequence>
<dbReference type="SUPFAM" id="SSF56801">
    <property type="entry name" value="Acetyl-CoA synthetase-like"/>
    <property type="match status" value="1"/>
</dbReference>
<evidence type="ECO:0000313" key="5">
    <source>
        <dbReference type="Proteomes" id="UP000030669"/>
    </source>
</evidence>
<dbReference type="Gene3D" id="1.10.1200.10">
    <property type="entry name" value="ACP-like"/>
    <property type="match status" value="1"/>
</dbReference>
<name>S7QFH9_GLOTA</name>
<organism evidence="4 5">
    <name type="scientific">Gloeophyllum trabeum (strain ATCC 11539 / FP-39264 / Madison 617)</name>
    <name type="common">Brown rot fungus</name>
    <dbReference type="NCBI Taxonomy" id="670483"/>
    <lineage>
        <taxon>Eukaryota</taxon>
        <taxon>Fungi</taxon>
        <taxon>Dikarya</taxon>
        <taxon>Basidiomycota</taxon>
        <taxon>Agaricomycotina</taxon>
        <taxon>Agaricomycetes</taxon>
        <taxon>Gloeophyllales</taxon>
        <taxon>Gloeophyllaceae</taxon>
        <taxon>Gloeophyllum</taxon>
    </lineage>
</organism>
<dbReference type="Gene3D" id="3.40.50.12780">
    <property type="entry name" value="N-terminal domain of ligase-like"/>
    <property type="match status" value="1"/>
</dbReference>
<dbReference type="InterPro" id="IPR036291">
    <property type="entry name" value="NAD(P)-bd_dom_sf"/>
</dbReference>
<dbReference type="OMA" id="NSHEARY"/>
<dbReference type="InterPro" id="IPR042099">
    <property type="entry name" value="ANL_N_sf"/>
</dbReference>
<evidence type="ECO:0000313" key="4">
    <source>
        <dbReference type="EMBL" id="EPQ58591.1"/>
    </source>
</evidence>
<dbReference type="InterPro" id="IPR000873">
    <property type="entry name" value="AMP-dep_synth/lig_dom"/>
</dbReference>
<dbReference type="STRING" id="670483.S7QFH9"/>
<feature type="domain" description="Carrier" evidence="3">
    <location>
        <begin position="575"/>
        <end position="655"/>
    </location>
</feature>
<dbReference type="InterPro" id="IPR036736">
    <property type="entry name" value="ACP-like_sf"/>
</dbReference>
<dbReference type="PROSITE" id="PS50075">
    <property type="entry name" value="CARRIER"/>
    <property type="match status" value="1"/>
</dbReference>
<dbReference type="InterPro" id="IPR013120">
    <property type="entry name" value="FAR_NAD-bd"/>
</dbReference>
<dbReference type="GeneID" id="19303716"/>
<accession>S7QFH9</accession>
<dbReference type="RefSeq" id="XP_007863731.1">
    <property type="nucleotide sequence ID" value="XM_007865540.1"/>
</dbReference>
<dbReference type="Pfam" id="PF23562">
    <property type="entry name" value="AMP-binding_C_3"/>
    <property type="match status" value="1"/>
</dbReference>
<dbReference type="HOGENOM" id="CLU_002220_1_0_1"/>
<dbReference type="Pfam" id="PF00501">
    <property type="entry name" value="AMP-binding"/>
    <property type="match status" value="1"/>
</dbReference>
<dbReference type="KEGG" id="gtr:GLOTRDRAFT_137262"/>
<proteinExistence type="predicted"/>
<evidence type="ECO:0000256" key="2">
    <source>
        <dbReference type="ARBA" id="ARBA00022553"/>
    </source>
</evidence>